<dbReference type="EMBL" id="PYHR01000002">
    <property type="protein sequence ID" value="PWD50903.1"/>
    <property type="molecule type" value="Genomic_DNA"/>
</dbReference>
<dbReference type="Proteomes" id="UP000245166">
    <property type="component" value="Unassembled WGS sequence"/>
</dbReference>
<proteinExistence type="predicted"/>
<comment type="caution">
    <text evidence="2">The sequence shown here is derived from an EMBL/GenBank/DDBJ whole genome shotgun (WGS) entry which is preliminary data.</text>
</comment>
<evidence type="ECO:0000256" key="1">
    <source>
        <dbReference type="SAM" id="MobiDB-lite"/>
    </source>
</evidence>
<feature type="region of interest" description="Disordered" evidence="1">
    <location>
        <begin position="1"/>
        <end position="146"/>
    </location>
</feature>
<feature type="compositionally biased region" description="Pro residues" evidence="1">
    <location>
        <begin position="38"/>
        <end position="61"/>
    </location>
</feature>
<accession>A0A2U1ZVD2</accession>
<protein>
    <submittedName>
        <fullName evidence="2">Uncharacterized protein</fullName>
    </submittedName>
</protein>
<reference evidence="2 3" key="1">
    <citation type="submission" date="2018-03" db="EMBL/GenBank/DDBJ databases">
        <title>Genome assembly of novel Miniimonas species PCH200.</title>
        <authorList>
            <person name="Thakur V."/>
            <person name="Kumar V."/>
            <person name="Singh D."/>
        </authorList>
    </citation>
    <scope>NUCLEOTIDE SEQUENCE [LARGE SCALE GENOMIC DNA]</scope>
    <source>
        <strain evidence="2 3">PCH200</strain>
    </source>
</reference>
<name>A0A2U1ZVD2_9MICO</name>
<keyword evidence="3" id="KW-1185">Reference proteome</keyword>
<sequence>MPDPDDDVELPPAYDFTGGLPGFQPGAAVPPASAPATPAAPPATSGPPAAPSTPAPVPPAPAWNAPPSWSTPPPGAQPGARAPQAPGRRGRKRQQRGGPALYGTAPGTGGTGTTPPGVTPPGGTGRQPYAYTATGSTPPVAPPRKQRPSLLVGAAVAVVAVAVVVGSNMARDGADEEATSTGGSSSSPSAAPVSVPAAVSDVLWSVDVENDSLLVSDPMHGLRAGAEPNQSLVVVGDWAVGRFGPDPWQELEPTVLRAFSLEDGSAKDLLDVDRARCAPVDGALGRGSDLLTCAGLLDGDPSIVTLNVATGEEVTRWRVTDEVALIATTPGGVVTLDTPDLATGDTSLTWYTDQGLLRWRDDLDDLPADLAERFVEEYEGEYELGWSTDLVGVGDGAVLTLPSGVVALDPTGVTDIAECWSGAVLADAYVCEARDDSGASALTPTGEVLWTNDDLSLRTGLYERVPLLLASDYRSTDDGYESLYRVVDPTTGVPGPEILVTPDSVTLAGTQAVPVIYTQEERDDWDEPTVVTISVVDPATSQLLWTTAIDAAQYPTVVVAGDRVLVDLDNEGSRAVLDAATGDVLGSVTLTGRPAAVVDGGLLMEELFLLQRVELP</sequence>
<dbReference type="AlphaFoldDB" id="A0A2U1ZVD2"/>
<organism evidence="2 3">
    <name type="scientific">Serinibacter arcticus</name>
    <dbReference type="NCBI Taxonomy" id="1655435"/>
    <lineage>
        <taxon>Bacteria</taxon>
        <taxon>Bacillati</taxon>
        <taxon>Actinomycetota</taxon>
        <taxon>Actinomycetes</taxon>
        <taxon>Micrococcales</taxon>
        <taxon>Beutenbergiaceae</taxon>
        <taxon>Serinibacter</taxon>
    </lineage>
</organism>
<dbReference type="RefSeq" id="WP_109229285.1">
    <property type="nucleotide sequence ID" value="NZ_PYHR01000002.1"/>
</dbReference>
<gene>
    <name evidence="2" type="ORF">C8046_09805</name>
</gene>
<feature type="compositionally biased region" description="Low complexity" evidence="1">
    <location>
        <begin position="179"/>
        <end position="193"/>
    </location>
</feature>
<dbReference type="InterPro" id="IPR015943">
    <property type="entry name" value="WD40/YVTN_repeat-like_dom_sf"/>
</dbReference>
<feature type="compositionally biased region" description="Low complexity" evidence="1">
    <location>
        <begin position="96"/>
        <end position="105"/>
    </location>
</feature>
<feature type="compositionally biased region" description="Low complexity" evidence="1">
    <location>
        <begin position="77"/>
        <end position="87"/>
    </location>
</feature>
<feature type="region of interest" description="Disordered" evidence="1">
    <location>
        <begin position="172"/>
        <end position="193"/>
    </location>
</feature>
<dbReference type="Gene3D" id="2.130.10.10">
    <property type="entry name" value="YVTN repeat-like/Quinoprotein amine dehydrogenase"/>
    <property type="match status" value="1"/>
</dbReference>
<evidence type="ECO:0000313" key="3">
    <source>
        <dbReference type="Proteomes" id="UP000245166"/>
    </source>
</evidence>
<dbReference type="OrthoDB" id="5151272at2"/>
<feature type="compositionally biased region" description="Low complexity" evidence="1">
    <location>
        <begin position="25"/>
        <end position="37"/>
    </location>
</feature>
<evidence type="ECO:0000313" key="2">
    <source>
        <dbReference type="EMBL" id="PWD50903.1"/>
    </source>
</evidence>